<dbReference type="PIRSF" id="PIRSF002744">
    <property type="entry name" value="Pur-cyt_permease"/>
    <property type="match status" value="1"/>
</dbReference>
<dbReference type="AlphaFoldDB" id="A9WGB1"/>
<dbReference type="PANTHER" id="PTHR30569">
    <property type="entry name" value="CYTOSINE TRANSPORTER CODB"/>
    <property type="match status" value="1"/>
</dbReference>
<feature type="transmembrane region" description="Helical" evidence="8">
    <location>
        <begin position="280"/>
        <end position="299"/>
    </location>
</feature>
<dbReference type="FunFam" id="1.10.4160.10:FF:000010">
    <property type="entry name" value="Hydroxymethylpyrimidine transporter CytX"/>
    <property type="match status" value="1"/>
</dbReference>
<dbReference type="KEGG" id="cau:Caur_0794"/>
<organism evidence="9 10">
    <name type="scientific">Chloroflexus aurantiacus (strain ATCC 29366 / DSM 635 / J-10-fl)</name>
    <dbReference type="NCBI Taxonomy" id="324602"/>
    <lineage>
        <taxon>Bacteria</taxon>
        <taxon>Bacillati</taxon>
        <taxon>Chloroflexota</taxon>
        <taxon>Chloroflexia</taxon>
        <taxon>Chloroflexales</taxon>
        <taxon>Chloroflexineae</taxon>
        <taxon>Chloroflexaceae</taxon>
        <taxon>Chloroflexus</taxon>
    </lineage>
</organism>
<feature type="transmembrane region" description="Helical" evidence="8">
    <location>
        <begin position="38"/>
        <end position="58"/>
    </location>
</feature>
<keyword evidence="3 7" id="KW-0813">Transport</keyword>
<dbReference type="PATRIC" id="fig|324602.8.peg.905"/>
<dbReference type="InterPro" id="IPR026030">
    <property type="entry name" value="Pur-cyt_permease_Fcy2/21/22"/>
</dbReference>
<dbReference type="STRING" id="324602.Caur_0794"/>
<dbReference type="HOGENOM" id="CLU_048240_1_1_0"/>
<feature type="transmembrane region" description="Helical" evidence="8">
    <location>
        <begin position="393"/>
        <end position="410"/>
    </location>
</feature>
<feature type="transmembrane region" description="Helical" evidence="8">
    <location>
        <begin position="214"/>
        <end position="232"/>
    </location>
</feature>
<dbReference type="InterPro" id="IPR012732">
    <property type="entry name" value="Thia_CytX"/>
</dbReference>
<evidence type="ECO:0000256" key="7">
    <source>
        <dbReference type="PIRNR" id="PIRNR002744"/>
    </source>
</evidence>
<evidence type="ECO:0000256" key="3">
    <source>
        <dbReference type="ARBA" id="ARBA00022448"/>
    </source>
</evidence>
<reference evidence="10" key="1">
    <citation type="journal article" date="2011" name="BMC Genomics">
        <title>Complete genome sequence of the filamentous anoxygenic phototrophic bacterium Chloroflexus aurantiacus.</title>
        <authorList>
            <person name="Tang K.H."/>
            <person name="Barry K."/>
            <person name="Chertkov O."/>
            <person name="Dalin E."/>
            <person name="Han C.S."/>
            <person name="Hauser L.J."/>
            <person name="Honchak B.M."/>
            <person name="Karbach L.E."/>
            <person name="Land M.L."/>
            <person name="Lapidus A."/>
            <person name="Larimer F.W."/>
            <person name="Mikhailova N."/>
            <person name="Pitluck S."/>
            <person name="Pierson B.K."/>
            <person name="Blankenship R.E."/>
        </authorList>
    </citation>
    <scope>NUCLEOTIDE SEQUENCE [LARGE SCALE GENOMIC DNA]</scope>
    <source>
        <strain evidence="10">ATCC 29366 / DSM 635 / J-10-fl</strain>
    </source>
</reference>
<evidence type="ECO:0000256" key="4">
    <source>
        <dbReference type="ARBA" id="ARBA00022692"/>
    </source>
</evidence>
<dbReference type="InterPro" id="IPR001248">
    <property type="entry name" value="Pur-cyt_permease"/>
</dbReference>
<dbReference type="EnsemblBacteria" id="ABY34032">
    <property type="protein sequence ID" value="ABY34032"/>
    <property type="gene ID" value="Caur_0794"/>
</dbReference>
<feature type="transmembrane region" description="Helical" evidence="8">
    <location>
        <begin position="147"/>
        <end position="170"/>
    </location>
</feature>
<dbReference type="InterPro" id="IPR030191">
    <property type="entry name" value="CodB"/>
</dbReference>
<feature type="transmembrane region" description="Helical" evidence="8">
    <location>
        <begin position="327"/>
        <end position="345"/>
    </location>
</feature>
<evidence type="ECO:0000256" key="5">
    <source>
        <dbReference type="ARBA" id="ARBA00022989"/>
    </source>
</evidence>
<dbReference type="FunCoup" id="A9WGB1">
    <property type="interactions" value="39"/>
</dbReference>
<protein>
    <submittedName>
        <fullName evidence="9">Hydroxymethylpyrimidine transporter CytX</fullName>
    </submittedName>
</protein>
<feature type="transmembrane region" description="Helical" evidence="8">
    <location>
        <begin position="244"/>
        <end position="268"/>
    </location>
</feature>
<accession>A9WGB1</accession>
<feature type="transmembrane region" description="Helical" evidence="8">
    <location>
        <begin position="109"/>
        <end position="135"/>
    </location>
</feature>
<evidence type="ECO:0000256" key="8">
    <source>
        <dbReference type="SAM" id="Phobius"/>
    </source>
</evidence>
<evidence type="ECO:0000313" key="10">
    <source>
        <dbReference type="Proteomes" id="UP000002008"/>
    </source>
</evidence>
<dbReference type="eggNOG" id="COG1457">
    <property type="taxonomic scope" value="Bacteria"/>
</dbReference>
<dbReference type="RefSeq" id="WP_012256688.1">
    <property type="nucleotide sequence ID" value="NC_010175.1"/>
</dbReference>
<evidence type="ECO:0000256" key="6">
    <source>
        <dbReference type="ARBA" id="ARBA00023136"/>
    </source>
</evidence>
<evidence type="ECO:0000256" key="2">
    <source>
        <dbReference type="ARBA" id="ARBA00008974"/>
    </source>
</evidence>
<feature type="transmembrane region" description="Helical" evidence="8">
    <location>
        <begin position="416"/>
        <end position="436"/>
    </location>
</feature>
<dbReference type="GO" id="GO:0015209">
    <property type="term" value="F:cytosine transmembrane transporter activity"/>
    <property type="evidence" value="ECO:0007669"/>
    <property type="project" value="InterPro"/>
</dbReference>
<keyword evidence="10" id="KW-1185">Reference proteome</keyword>
<sequence length="446" mass="49093">MTLKARLRTWFPRLQAPPTWGIDPVPVEHRRLRWFDIFVLWSSLGVGLLVLEAGALLVPGLSLAQALIAILIGTAIGSLLLALVGVLGSVYGVPTMVLLRPVLGRHGSYLASIFNIVQLIGWTAFELWVIGLAAHHVGQALFGVSNYYAWVAVFTVWCVLLALGGPLVVVREWLEKFGVWIVFGVTIWMTIYLFTRYDLIALLNRPGTGDLPFWLGVDLVAAMPISWIPLVADYNRFVRRSRGGFWGTYAGFALTNVWFYALGALFLLTANVAQPTPENLITAIMAMTGGVVALAVILVDETDNAFADIYSTAVSVQNIFPQLNQRLVIVLVGVVGFLLATLLTMSEYFTFLLLIGSLFVPLFGVVLADYFVVRRLLGLHSATLVDQPPGWQWSGMVSWLAGVVIYQTITQLAPQIGASIPAFLITFVMYTALRLVQRQRLLRTAS</sequence>
<evidence type="ECO:0000313" key="9">
    <source>
        <dbReference type="EMBL" id="ABY34032.1"/>
    </source>
</evidence>
<feature type="transmembrane region" description="Helical" evidence="8">
    <location>
        <begin position="351"/>
        <end position="372"/>
    </location>
</feature>
<feature type="transmembrane region" description="Helical" evidence="8">
    <location>
        <begin position="64"/>
        <end position="88"/>
    </location>
</feature>
<dbReference type="Pfam" id="PF02133">
    <property type="entry name" value="Transp_cyt_pur"/>
    <property type="match status" value="1"/>
</dbReference>
<keyword evidence="5 8" id="KW-1133">Transmembrane helix</keyword>
<dbReference type="GO" id="GO:0005886">
    <property type="term" value="C:plasma membrane"/>
    <property type="evidence" value="ECO:0000318"/>
    <property type="project" value="GO_Central"/>
</dbReference>
<dbReference type="EMBL" id="CP000909">
    <property type="protein sequence ID" value="ABY34032.1"/>
    <property type="molecule type" value="Genomic_DNA"/>
</dbReference>
<dbReference type="InParanoid" id="A9WGB1"/>
<keyword evidence="4 8" id="KW-0812">Transmembrane</keyword>
<feature type="transmembrane region" description="Helical" evidence="8">
    <location>
        <begin position="177"/>
        <end position="194"/>
    </location>
</feature>
<dbReference type="PRINTS" id="PR00173">
    <property type="entry name" value="EDTRNSPORT"/>
</dbReference>
<gene>
    <name evidence="9" type="ordered locus">Caur_0794</name>
</gene>
<evidence type="ECO:0000256" key="1">
    <source>
        <dbReference type="ARBA" id="ARBA00004141"/>
    </source>
</evidence>
<name>A9WGB1_CHLAA</name>
<comment type="subcellular location">
    <subcellularLocation>
        <location evidence="1">Membrane</location>
        <topology evidence="1">Multi-pass membrane protein</topology>
    </subcellularLocation>
</comment>
<proteinExistence type="inferred from homology"/>
<dbReference type="NCBIfam" id="TIGR02358">
    <property type="entry name" value="thia_cytX"/>
    <property type="match status" value="1"/>
</dbReference>
<dbReference type="Proteomes" id="UP000002008">
    <property type="component" value="Chromosome"/>
</dbReference>
<dbReference type="CDD" id="cd11484">
    <property type="entry name" value="SLC-NCS1sbd_CobB-like"/>
    <property type="match status" value="1"/>
</dbReference>
<dbReference type="Gene3D" id="1.10.4160.10">
    <property type="entry name" value="Hydantoin permease"/>
    <property type="match status" value="1"/>
</dbReference>
<keyword evidence="6 7" id="KW-0472">Membrane</keyword>
<dbReference type="PANTHER" id="PTHR30569:SF0">
    <property type="entry name" value="CYTOSINE PERMEASE"/>
    <property type="match status" value="1"/>
</dbReference>
<comment type="similarity">
    <text evidence="2 7">Belongs to the purine-cytosine permease (2.A.39) family.</text>
</comment>